<accession>W9WRA7</accession>
<dbReference type="AlphaFoldDB" id="W9WRA7"/>
<dbReference type="Proteomes" id="UP000019471">
    <property type="component" value="Unassembled WGS sequence"/>
</dbReference>
<protein>
    <submittedName>
        <fullName evidence="1">Uncharacterized protein</fullName>
    </submittedName>
</protein>
<evidence type="ECO:0000313" key="2">
    <source>
        <dbReference type="Proteomes" id="UP000019471"/>
    </source>
</evidence>
<name>W9WRA7_9EURO</name>
<organism evidence="1 2">
    <name type="scientific">Cladophialophora psammophila CBS 110553</name>
    <dbReference type="NCBI Taxonomy" id="1182543"/>
    <lineage>
        <taxon>Eukaryota</taxon>
        <taxon>Fungi</taxon>
        <taxon>Dikarya</taxon>
        <taxon>Ascomycota</taxon>
        <taxon>Pezizomycotina</taxon>
        <taxon>Eurotiomycetes</taxon>
        <taxon>Chaetothyriomycetidae</taxon>
        <taxon>Chaetothyriales</taxon>
        <taxon>Herpotrichiellaceae</taxon>
        <taxon>Cladophialophora</taxon>
    </lineage>
</organism>
<gene>
    <name evidence="1" type="ORF">A1O5_09538</name>
</gene>
<proteinExistence type="predicted"/>
<dbReference type="OrthoDB" id="5552418at2759"/>
<comment type="caution">
    <text evidence="1">The sequence shown here is derived from an EMBL/GenBank/DDBJ whole genome shotgun (WGS) entry which is preliminary data.</text>
</comment>
<dbReference type="eggNOG" id="ENOG502S0NF">
    <property type="taxonomic scope" value="Eukaryota"/>
</dbReference>
<evidence type="ECO:0000313" key="1">
    <source>
        <dbReference type="EMBL" id="EXJ67525.1"/>
    </source>
</evidence>
<dbReference type="EMBL" id="AMGX01000016">
    <property type="protein sequence ID" value="EXJ67525.1"/>
    <property type="molecule type" value="Genomic_DNA"/>
</dbReference>
<keyword evidence="2" id="KW-1185">Reference proteome</keyword>
<dbReference type="HOGENOM" id="CLU_123430_0_0_1"/>
<reference evidence="1 2" key="1">
    <citation type="submission" date="2013-03" db="EMBL/GenBank/DDBJ databases">
        <title>The Genome Sequence of Cladophialophora psammophila CBS 110553.</title>
        <authorList>
            <consortium name="The Broad Institute Genomics Platform"/>
            <person name="Cuomo C."/>
            <person name="de Hoog S."/>
            <person name="Gorbushina A."/>
            <person name="Walker B."/>
            <person name="Young S.K."/>
            <person name="Zeng Q."/>
            <person name="Gargeya S."/>
            <person name="Fitzgerald M."/>
            <person name="Haas B."/>
            <person name="Abouelleil A."/>
            <person name="Allen A.W."/>
            <person name="Alvarado L."/>
            <person name="Arachchi H.M."/>
            <person name="Berlin A.M."/>
            <person name="Chapman S.B."/>
            <person name="Gainer-Dewar J."/>
            <person name="Goldberg J."/>
            <person name="Griggs A."/>
            <person name="Gujja S."/>
            <person name="Hansen M."/>
            <person name="Howarth C."/>
            <person name="Imamovic A."/>
            <person name="Ireland A."/>
            <person name="Larimer J."/>
            <person name="McCowan C."/>
            <person name="Murphy C."/>
            <person name="Pearson M."/>
            <person name="Poon T.W."/>
            <person name="Priest M."/>
            <person name="Roberts A."/>
            <person name="Saif S."/>
            <person name="Shea T."/>
            <person name="Sisk P."/>
            <person name="Sykes S."/>
            <person name="Wortman J."/>
            <person name="Nusbaum C."/>
            <person name="Birren B."/>
        </authorList>
    </citation>
    <scope>NUCLEOTIDE SEQUENCE [LARGE SCALE GENOMIC DNA]</scope>
    <source>
        <strain evidence="1 2">CBS 110553</strain>
    </source>
</reference>
<sequence>MEYAKKTFQEPPGKALWEYQRLFERVFGDIGSCRIEEAADEPLQGSHRLVSSVTALGLHHNDEKKYTDRLQSWENFNLCWQALGQKQKDMISETLETGRQPADILSADTIKSLMDDLVDIGDKPEPYSLVDFEMGFWEEEIIHVLTECLDDAHGRRSMSVEREPNSSPVSADCSDEFYRNFAPWEGG</sequence>
<dbReference type="RefSeq" id="XP_007748307.1">
    <property type="nucleotide sequence ID" value="XM_007750117.1"/>
</dbReference>
<dbReference type="GeneID" id="19194234"/>